<dbReference type="Proteomes" id="UP000198924">
    <property type="component" value="Unassembled WGS sequence"/>
</dbReference>
<evidence type="ECO:0000313" key="1">
    <source>
        <dbReference type="EMBL" id="SFK30578.1"/>
    </source>
</evidence>
<gene>
    <name evidence="1" type="ORF">SAMN04488079_10838</name>
</gene>
<dbReference type="STRING" id="45496.SAMN04488079_10838"/>
<proteinExistence type="predicted"/>
<sequence length="83" mass="9642">MLIKLYTTAGCHLCEQAQELLHASSQSYKISIELIEIGDDDKLVEEFGVHIPVVEFPDKQRLYWPFDLTQLQQKIQEQTVSYT</sequence>
<dbReference type="SUPFAM" id="SSF52833">
    <property type="entry name" value="Thioredoxin-like"/>
    <property type="match status" value="1"/>
</dbReference>
<organism evidence="1 2">
    <name type="scientific">Methylophaga sulfidovorans</name>
    <dbReference type="NCBI Taxonomy" id="45496"/>
    <lineage>
        <taxon>Bacteria</taxon>
        <taxon>Pseudomonadati</taxon>
        <taxon>Pseudomonadota</taxon>
        <taxon>Gammaproteobacteria</taxon>
        <taxon>Thiotrichales</taxon>
        <taxon>Piscirickettsiaceae</taxon>
        <taxon>Methylophaga</taxon>
    </lineage>
</organism>
<dbReference type="AlphaFoldDB" id="A0A1I3YFE9"/>
<dbReference type="InterPro" id="IPR036249">
    <property type="entry name" value="Thioredoxin-like_sf"/>
</dbReference>
<dbReference type="Pfam" id="PF05768">
    <property type="entry name" value="Glrx-like"/>
    <property type="match status" value="1"/>
</dbReference>
<keyword evidence="2" id="KW-1185">Reference proteome</keyword>
<evidence type="ECO:0000313" key="2">
    <source>
        <dbReference type="Proteomes" id="UP000198924"/>
    </source>
</evidence>
<dbReference type="InterPro" id="IPR008554">
    <property type="entry name" value="Glutaredoxin-like"/>
</dbReference>
<accession>A0A1I3YFE9</accession>
<dbReference type="Gene3D" id="3.40.30.10">
    <property type="entry name" value="Glutaredoxin"/>
    <property type="match status" value="1"/>
</dbReference>
<dbReference type="EMBL" id="FOSH01000008">
    <property type="protein sequence ID" value="SFK30578.1"/>
    <property type="molecule type" value="Genomic_DNA"/>
</dbReference>
<reference evidence="2" key="1">
    <citation type="submission" date="2016-10" db="EMBL/GenBank/DDBJ databases">
        <authorList>
            <person name="Varghese N."/>
            <person name="Submissions S."/>
        </authorList>
    </citation>
    <scope>NUCLEOTIDE SEQUENCE [LARGE SCALE GENOMIC DNA]</scope>
    <source>
        <strain evidence="2">DSM 11578</strain>
    </source>
</reference>
<protein>
    <submittedName>
        <fullName evidence="1">Glutaredoxin</fullName>
    </submittedName>
</protein>
<dbReference type="OrthoDB" id="8537427at2"/>
<name>A0A1I3YFE9_9GAMM</name>
<dbReference type="RefSeq" id="WP_091713327.1">
    <property type="nucleotide sequence ID" value="NZ_FOSH01000008.1"/>
</dbReference>